<protein>
    <submittedName>
        <fullName evidence="1">Uncharacterized protein</fullName>
    </submittedName>
</protein>
<comment type="caution">
    <text evidence="1">The sequence shown here is derived from an EMBL/GenBank/DDBJ whole genome shotgun (WGS) entry which is preliminary data.</text>
</comment>
<keyword evidence="2" id="KW-1185">Reference proteome</keyword>
<feature type="non-terminal residue" evidence="1">
    <location>
        <position position="1"/>
    </location>
</feature>
<dbReference type="GeneID" id="90040302"/>
<evidence type="ECO:0000313" key="1">
    <source>
        <dbReference type="EMBL" id="KAK7204106.1"/>
    </source>
</evidence>
<organism evidence="1 2">
    <name type="scientific">Myxozyma melibiosi</name>
    <dbReference type="NCBI Taxonomy" id="54550"/>
    <lineage>
        <taxon>Eukaryota</taxon>
        <taxon>Fungi</taxon>
        <taxon>Dikarya</taxon>
        <taxon>Ascomycota</taxon>
        <taxon>Saccharomycotina</taxon>
        <taxon>Lipomycetes</taxon>
        <taxon>Lipomycetales</taxon>
        <taxon>Lipomycetaceae</taxon>
        <taxon>Myxozyma</taxon>
    </lineage>
</organism>
<proteinExistence type="predicted"/>
<dbReference type="Proteomes" id="UP001498771">
    <property type="component" value="Unassembled WGS sequence"/>
</dbReference>
<dbReference type="RefSeq" id="XP_064767139.1">
    <property type="nucleotide sequence ID" value="XM_064914790.1"/>
</dbReference>
<accession>A0ABR1F2N5</accession>
<dbReference type="EMBL" id="JBBJBU010000009">
    <property type="protein sequence ID" value="KAK7204106.1"/>
    <property type="molecule type" value="Genomic_DNA"/>
</dbReference>
<sequence length="293" mass="33373">CLLRIEYPDEDADGARLDLSLASQSIWRRCARAVKGRCHKCAAAMQICSHMVLDRRLLTESNQIRCKIIRQRCPVNLFLPLLAVEPRIISRPVLPTLSRYGQKRFTCWLCTIYSRRLSLSLSRYEVKRAARIAYTLSTASRSRLDDWGGFGSDRMIRSVELIDGSMIRQSAISNQHRRRRECTCVGSDSVYKTTRHSVLSIMFVEEVLVVEGVECKGNWMEAGSVCASTEADDNTDRAQSITAQQHTTFTTFTTILDSARFMFFCARDLKKYIDVLFNPHDCIYPTTPTISSC</sequence>
<evidence type="ECO:0000313" key="2">
    <source>
        <dbReference type="Proteomes" id="UP001498771"/>
    </source>
</evidence>
<gene>
    <name evidence="1" type="ORF">BZA70DRAFT_305514</name>
</gene>
<name>A0ABR1F2N5_9ASCO</name>
<reference evidence="1 2" key="1">
    <citation type="submission" date="2024-03" db="EMBL/GenBank/DDBJ databases">
        <title>Genome-scale model development and genomic sequencing of the oleaginous clade Lipomyces.</title>
        <authorList>
            <consortium name="Lawrence Berkeley National Laboratory"/>
            <person name="Czajka J.J."/>
            <person name="Han Y."/>
            <person name="Kim J."/>
            <person name="Mondo S.J."/>
            <person name="Hofstad B.A."/>
            <person name="Robles A."/>
            <person name="Haridas S."/>
            <person name="Riley R."/>
            <person name="LaButti K."/>
            <person name="Pangilinan J."/>
            <person name="Andreopoulos W."/>
            <person name="Lipzen A."/>
            <person name="Yan J."/>
            <person name="Wang M."/>
            <person name="Ng V."/>
            <person name="Grigoriev I.V."/>
            <person name="Spatafora J.W."/>
            <person name="Magnuson J.K."/>
            <person name="Baker S.E."/>
            <person name="Pomraning K.R."/>
        </authorList>
    </citation>
    <scope>NUCLEOTIDE SEQUENCE [LARGE SCALE GENOMIC DNA]</scope>
    <source>
        <strain evidence="1 2">Phaff 52-87</strain>
    </source>
</reference>